<organism evidence="2 3">
    <name type="scientific">Streptosporangium canum</name>
    <dbReference type="NCBI Taxonomy" id="324952"/>
    <lineage>
        <taxon>Bacteria</taxon>
        <taxon>Bacillati</taxon>
        <taxon>Actinomycetota</taxon>
        <taxon>Actinomycetes</taxon>
        <taxon>Streptosporangiales</taxon>
        <taxon>Streptosporangiaceae</taxon>
        <taxon>Streptosporangium</taxon>
    </lineage>
</organism>
<dbReference type="Proteomes" id="UP000199111">
    <property type="component" value="Unassembled WGS sequence"/>
</dbReference>
<evidence type="ECO:0000313" key="2">
    <source>
        <dbReference type="EMBL" id="SFI46647.1"/>
    </source>
</evidence>
<name>A0A1I3IFP7_9ACTN</name>
<feature type="transmembrane region" description="Helical" evidence="1">
    <location>
        <begin position="143"/>
        <end position="165"/>
    </location>
</feature>
<proteinExistence type="predicted"/>
<accession>A0A1I3IFP7</accession>
<keyword evidence="1" id="KW-0812">Transmembrane</keyword>
<keyword evidence="1" id="KW-0472">Membrane</keyword>
<keyword evidence="3" id="KW-1185">Reference proteome</keyword>
<evidence type="ECO:0008006" key="4">
    <source>
        <dbReference type="Google" id="ProtNLM"/>
    </source>
</evidence>
<evidence type="ECO:0000313" key="3">
    <source>
        <dbReference type="Proteomes" id="UP000199111"/>
    </source>
</evidence>
<feature type="transmembrane region" description="Helical" evidence="1">
    <location>
        <begin position="224"/>
        <end position="243"/>
    </location>
</feature>
<dbReference type="GeneID" id="96303935"/>
<protein>
    <recommendedName>
        <fullName evidence="4">Oligosaccharide repeat unit polymerase</fullName>
    </recommendedName>
</protein>
<evidence type="ECO:0000256" key="1">
    <source>
        <dbReference type="SAM" id="Phobius"/>
    </source>
</evidence>
<feature type="transmembrane region" description="Helical" evidence="1">
    <location>
        <begin position="12"/>
        <end position="35"/>
    </location>
</feature>
<dbReference type="AlphaFoldDB" id="A0A1I3IFP7"/>
<feature type="transmembrane region" description="Helical" evidence="1">
    <location>
        <begin position="380"/>
        <end position="398"/>
    </location>
</feature>
<dbReference type="RefSeq" id="WP_143120817.1">
    <property type="nucleotide sequence ID" value="NZ_FOQY01000003.1"/>
</dbReference>
<feature type="transmembrane region" description="Helical" evidence="1">
    <location>
        <begin position="55"/>
        <end position="74"/>
    </location>
</feature>
<feature type="transmembrane region" description="Helical" evidence="1">
    <location>
        <begin position="349"/>
        <end position="368"/>
    </location>
</feature>
<gene>
    <name evidence="2" type="ORF">SAMN05216275_103266</name>
</gene>
<reference evidence="3" key="1">
    <citation type="submission" date="2016-10" db="EMBL/GenBank/DDBJ databases">
        <authorList>
            <person name="Varghese N."/>
            <person name="Submissions S."/>
        </authorList>
    </citation>
    <scope>NUCLEOTIDE SEQUENCE [LARGE SCALE GENOMIC DNA]</scope>
    <source>
        <strain evidence="3">CGMCC 4.2126</strain>
    </source>
</reference>
<feature type="transmembrane region" description="Helical" evidence="1">
    <location>
        <begin position="95"/>
        <end position="123"/>
    </location>
</feature>
<sequence length="428" mass="46655">MSTVRLPLREGAWWLHPAWTAMLATVPGLLAVWLIGDDSFREWWRTPKIFDDGKALIVMAFIGVFVMGCMLPSLARTVRATDVSVTVRQRRILLLAGRAAAALTLVGYAAWMASAVSSGLSFADLAEVFSLSPGSADAVKSDLATIGGVTTLTQLGPLAVVCLFLDRRLGGGRHTAMFAVLIGLTLARVVLNSERLALMELALPILAMVSTLRPGDGRRHYRWLWAALPLLAPFALVTLFGTFEYVRSWSHYSSIVQIDYSEFVLRRLTGYYATAYNNSAIVVDHVGPGLAWPYYTVGFLWNFPGLSAVLTPESVLGFDPAQVWPGLLRRLGNPEYNNTGGVLAPLADYGLVGGLVFWAAVGLAVGVCYRWMRSGEMRGLVLYPVLYVGLVDLVRYFYWGEGRAFPTLAGAVLLALLVHRRRAPGGTA</sequence>
<keyword evidence="1" id="KW-1133">Transmembrane helix</keyword>
<dbReference type="EMBL" id="FOQY01000003">
    <property type="protein sequence ID" value="SFI46647.1"/>
    <property type="molecule type" value="Genomic_DNA"/>
</dbReference>